<dbReference type="GO" id="GO:0051231">
    <property type="term" value="P:spindle elongation"/>
    <property type="evidence" value="ECO:0007669"/>
    <property type="project" value="TreeGrafter"/>
</dbReference>
<feature type="region of interest" description="Disordered" evidence="12">
    <location>
        <begin position="1034"/>
        <end position="1061"/>
    </location>
</feature>
<dbReference type="SUPFAM" id="SSF52540">
    <property type="entry name" value="P-loop containing nucleoside triphosphate hydrolases"/>
    <property type="match status" value="1"/>
</dbReference>
<keyword evidence="2" id="KW-0963">Cytoplasm</keyword>
<dbReference type="OrthoDB" id="2403182at2759"/>
<feature type="coiled-coil region" evidence="11">
    <location>
        <begin position="1233"/>
        <end position="1373"/>
    </location>
</feature>
<dbReference type="GO" id="GO:0008017">
    <property type="term" value="F:microtubule binding"/>
    <property type="evidence" value="ECO:0007669"/>
    <property type="project" value="InterPro"/>
</dbReference>
<comment type="subcellular location">
    <subcellularLocation>
        <location evidence="1">Cytoplasm</location>
        <location evidence="1">Cytoskeleton</location>
        <location evidence="1">Spindle</location>
    </subcellularLocation>
</comment>
<dbReference type="InterPro" id="IPR019821">
    <property type="entry name" value="Kinesin_motor_CS"/>
</dbReference>
<dbReference type="Gene3D" id="1.10.287.1490">
    <property type="match status" value="1"/>
</dbReference>
<evidence type="ECO:0000256" key="2">
    <source>
        <dbReference type="ARBA" id="ARBA00022490"/>
    </source>
</evidence>
<evidence type="ECO:0000256" key="11">
    <source>
        <dbReference type="SAM" id="Coils"/>
    </source>
</evidence>
<dbReference type="GO" id="GO:0005634">
    <property type="term" value="C:nucleus"/>
    <property type="evidence" value="ECO:0007669"/>
    <property type="project" value="TreeGrafter"/>
</dbReference>
<dbReference type="EMBL" id="PZQS01000002">
    <property type="protein sequence ID" value="PVD36844.1"/>
    <property type="molecule type" value="Genomic_DNA"/>
</dbReference>
<dbReference type="PANTHER" id="PTHR47970">
    <property type="entry name" value="KINESIN-LIKE PROTEIN KIF11"/>
    <property type="match status" value="1"/>
</dbReference>
<evidence type="ECO:0000256" key="3">
    <source>
        <dbReference type="ARBA" id="ARBA00022553"/>
    </source>
</evidence>
<evidence type="ECO:0000256" key="6">
    <source>
        <dbReference type="ARBA" id="ARBA00022840"/>
    </source>
</evidence>
<dbReference type="PROSITE" id="PS50067">
    <property type="entry name" value="KINESIN_MOTOR_2"/>
    <property type="match status" value="1"/>
</dbReference>
<keyword evidence="3" id="KW-0597">Phosphoprotein</keyword>
<comment type="similarity">
    <text evidence="10">Belongs to the TRAFAC class myosin-kinesin ATPase superfamily. Kinesin family.</text>
</comment>
<dbReference type="InterPro" id="IPR027417">
    <property type="entry name" value="P-loop_NTPase"/>
</dbReference>
<dbReference type="GO" id="GO:0072686">
    <property type="term" value="C:mitotic spindle"/>
    <property type="evidence" value="ECO:0007669"/>
    <property type="project" value="TreeGrafter"/>
</dbReference>
<dbReference type="GO" id="GO:0005524">
    <property type="term" value="F:ATP binding"/>
    <property type="evidence" value="ECO:0007669"/>
    <property type="project" value="UniProtKB-UniRule"/>
</dbReference>
<feature type="region of interest" description="Disordered" evidence="12">
    <location>
        <begin position="632"/>
        <end position="654"/>
    </location>
</feature>
<evidence type="ECO:0000256" key="1">
    <source>
        <dbReference type="ARBA" id="ARBA00004186"/>
    </source>
</evidence>
<dbReference type="InterPro" id="IPR001752">
    <property type="entry name" value="Kinesin_motor_dom"/>
</dbReference>
<keyword evidence="5 10" id="KW-0547">Nucleotide-binding</keyword>
<evidence type="ECO:0000256" key="10">
    <source>
        <dbReference type="PROSITE-ProRule" id="PRU00283"/>
    </source>
</evidence>
<gene>
    <name evidence="14" type="ORF">C0Q70_03834</name>
</gene>
<evidence type="ECO:0000256" key="12">
    <source>
        <dbReference type="SAM" id="MobiDB-lite"/>
    </source>
</evidence>
<dbReference type="STRING" id="400727.A0A2T7PTU2"/>
<dbReference type="InterPro" id="IPR047149">
    <property type="entry name" value="KIF11-like"/>
</dbReference>
<evidence type="ECO:0000256" key="4">
    <source>
        <dbReference type="ARBA" id="ARBA00022701"/>
    </source>
</evidence>
<feature type="coiled-coil region" evidence="11">
    <location>
        <begin position="677"/>
        <end position="733"/>
    </location>
</feature>
<feature type="binding site" evidence="10">
    <location>
        <begin position="140"/>
        <end position="147"/>
    </location>
    <ligand>
        <name>ATP</name>
        <dbReference type="ChEBI" id="CHEBI:30616"/>
    </ligand>
</feature>
<sequence length="1392" mass="160453">MNINTVMEMDAEDDEEKANMFHEPMRRNLLDVFDKTLPPVADERMCVYLRVRPFSPKEIEEGEDQGCVKALNEYMISANAPKDSHTFKSTTYGLGKAKHNFTFSRVFPESTSQKEFFSATMLKLVQDFIEGQNCLVFTYGITNAGKTYTIQGNPKDAGVLPRGLDVLFNSINGKQWPSMDLKPRMFNDVVKLTPEEEEKERKIKELVMKMNSSEDLNVMTLLGEDAVDQSMMNTTSQSNETSSKACSTESQEDILMEVQDRVREETAVDVADQGRIRFSVWVSFAEIYNEQIFDLLEPMPRKNNARRPVLKLSEDRRGSPYIKGLKEINVTSADEAYKLLTIGQRNLKTACTRLNHSSSRSHCIFNIKIIRVADKGNPKFARVSMLSLCDLAGSERQAKTQTTGERLKEAGNINTSLLTLGRCIELLRNNQNHKDNPKIIPFRDSRLTRLFQNFFCGRGKAAMIVNVSQCASMFDETLNVFKFSAIAKQVVLPKPEERPTELYINPKRTTKGFTVRSSSIGWDNSTTPAKRHIPSELADPEEEVDEGSGNDEECYIEFLEARICELEAQIKELKRERMAHEIHIRQEVCKEMQDQFVKIEDMYSTMLKETKQEEEERFEKRLKLLMDNIEPQPSKRIRLEEPSESGGSKTKQNTSVMVDGEDEWVSSLLLYQERIKVQERDASLVEARDEINKLRSEITELQFQTADLLRKNKEHAEKLQKAEEAQKKTEEEATTRIDEIKESRSIVTEKAPKCEDDMGHSVLLETLGQQLQEAKDKLRQQEKEIKDLNEMLVDAGNTFHQKEEEIAKLKSVIAEDEEKMEHQVETIRDLRQLLEESRQTLEESEKKIEAKNHSIGNMKGSCDNSAIPSNSQQKQNLNLFHHTALPVATVIPLCSLAPDSFTSGSVDERDPNQALVELVSNTPSPVIRHRFQPQRRRKFASEDEPKEKERKKKEKILDESFRLDVVRQLKDLQKELNQNRTMSAELRRKLQDARQCAEVMQQQLESKADVEHRLEQSQFDLLELQQKFEEMSSASGEVQRQLESKKELQAELTDNQSESADLRQKLRIAESSGEDLEKRLAAATQQLLQAEVAKVELENQLKQVVSKLEQNEKEKEMSQRRIKDQRKTIKDLNKEKGHLKKENETYHITLEAHNKKIEELSEERDQLKEKLNTLEQELKYKTEDLDRELQKKEELEMVVSELRAMINKTASDLETRSVEVKQLSEQAAKTDKKTLHEDQLQSALNEANSLLQKQSSENTSLQKQADSSKARIAQLEARVMEYELKEKDEKINNEESVKLVEQKNQELQQMATEVKALKSEIEAIAQKSQEQIRDLEEERRELAIKGSRVEELEKEIEASKFRHEQEIKDLEVKLHSFAEDASAKHIEMQQKK</sequence>
<keyword evidence="9" id="KW-0206">Cytoskeleton</keyword>
<evidence type="ECO:0000259" key="13">
    <source>
        <dbReference type="PROSITE" id="PS50067"/>
    </source>
</evidence>
<protein>
    <recommendedName>
        <fullName evidence="13">Kinesin motor domain-containing protein</fullName>
    </recommendedName>
</protein>
<keyword evidence="8 10" id="KW-0505">Motor protein</keyword>
<feature type="compositionally biased region" description="Basic and acidic residues" evidence="12">
    <location>
        <begin position="1040"/>
        <end position="1049"/>
    </location>
</feature>
<dbReference type="Pfam" id="PF00225">
    <property type="entry name" value="Kinesin"/>
    <property type="match status" value="1"/>
</dbReference>
<reference evidence="14 15" key="1">
    <citation type="submission" date="2018-04" db="EMBL/GenBank/DDBJ databases">
        <title>The genome of golden apple snail Pomacea canaliculata provides insight into stress tolerance and invasive adaptation.</title>
        <authorList>
            <person name="Liu C."/>
            <person name="Liu B."/>
            <person name="Ren Y."/>
            <person name="Zhang Y."/>
            <person name="Wang H."/>
            <person name="Li S."/>
            <person name="Jiang F."/>
            <person name="Yin L."/>
            <person name="Zhang G."/>
            <person name="Qian W."/>
            <person name="Fan W."/>
        </authorList>
    </citation>
    <scope>NUCLEOTIDE SEQUENCE [LARGE SCALE GENOMIC DNA]</scope>
    <source>
        <strain evidence="14">SZHN2017</strain>
        <tissue evidence="14">Muscle</tissue>
    </source>
</reference>
<feature type="region of interest" description="Disordered" evidence="12">
    <location>
        <begin position="524"/>
        <end position="549"/>
    </location>
</feature>
<dbReference type="GO" id="GO:0090307">
    <property type="term" value="P:mitotic spindle assembly"/>
    <property type="evidence" value="ECO:0007669"/>
    <property type="project" value="TreeGrafter"/>
</dbReference>
<evidence type="ECO:0000256" key="7">
    <source>
        <dbReference type="ARBA" id="ARBA00023054"/>
    </source>
</evidence>
<name>A0A2T7PTU2_POMCA</name>
<dbReference type="PANTHER" id="PTHR47970:SF29">
    <property type="entry name" value="KINESIN FAMILY MEMBER 20B"/>
    <property type="match status" value="1"/>
</dbReference>
<dbReference type="GO" id="GO:0008574">
    <property type="term" value="F:plus-end-directed microtubule motor activity"/>
    <property type="evidence" value="ECO:0007669"/>
    <property type="project" value="TreeGrafter"/>
</dbReference>
<dbReference type="Gene3D" id="3.40.850.10">
    <property type="entry name" value="Kinesin motor domain"/>
    <property type="match status" value="1"/>
</dbReference>
<feature type="compositionally biased region" description="Acidic residues" evidence="12">
    <location>
        <begin position="538"/>
        <end position="549"/>
    </location>
</feature>
<proteinExistence type="inferred from homology"/>
<accession>A0A2T7PTU2</accession>
<feature type="domain" description="Kinesin motor" evidence="13">
    <location>
        <begin position="44"/>
        <end position="490"/>
    </location>
</feature>
<evidence type="ECO:0000256" key="8">
    <source>
        <dbReference type="ARBA" id="ARBA00023175"/>
    </source>
</evidence>
<evidence type="ECO:0000256" key="5">
    <source>
        <dbReference type="ARBA" id="ARBA00022741"/>
    </source>
</evidence>
<dbReference type="SMART" id="SM00129">
    <property type="entry name" value="KISc"/>
    <property type="match status" value="1"/>
</dbReference>
<keyword evidence="4" id="KW-0493">Microtubule</keyword>
<evidence type="ECO:0000313" key="14">
    <source>
        <dbReference type="EMBL" id="PVD36844.1"/>
    </source>
</evidence>
<comment type="caution">
    <text evidence="14">The sequence shown here is derived from an EMBL/GenBank/DDBJ whole genome shotgun (WGS) entry which is preliminary data.</text>
</comment>
<dbReference type="Proteomes" id="UP000245119">
    <property type="component" value="Linkage Group LG2"/>
</dbReference>
<dbReference type="InterPro" id="IPR036961">
    <property type="entry name" value="Kinesin_motor_dom_sf"/>
</dbReference>
<dbReference type="PROSITE" id="PS00411">
    <property type="entry name" value="KINESIN_MOTOR_1"/>
    <property type="match status" value="1"/>
</dbReference>
<feature type="region of interest" description="Disordered" evidence="12">
    <location>
        <begin position="851"/>
        <end position="870"/>
    </location>
</feature>
<keyword evidence="7 11" id="KW-0175">Coiled coil</keyword>
<keyword evidence="6 10" id="KW-0067">ATP-binding</keyword>
<feature type="compositionally biased region" description="Polar residues" evidence="12">
    <location>
        <begin position="645"/>
        <end position="654"/>
    </location>
</feature>
<feature type="compositionally biased region" description="Basic and acidic residues" evidence="12">
    <location>
        <begin position="939"/>
        <end position="948"/>
    </location>
</feature>
<organism evidence="14 15">
    <name type="scientific">Pomacea canaliculata</name>
    <name type="common">Golden apple snail</name>
    <dbReference type="NCBI Taxonomy" id="400727"/>
    <lineage>
        <taxon>Eukaryota</taxon>
        <taxon>Metazoa</taxon>
        <taxon>Spiralia</taxon>
        <taxon>Lophotrochozoa</taxon>
        <taxon>Mollusca</taxon>
        <taxon>Gastropoda</taxon>
        <taxon>Caenogastropoda</taxon>
        <taxon>Architaenioglossa</taxon>
        <taxon>Ampullarioidea</taxon>
        <taxon>Ampullariidae</taxon>
        <taxon>Pomacea</taxon>
    </lineage>
</organism>
<evidence type="ECO:0000256" key="9">
    <source>
        <dbReference type="ARBA" id="ARBA00023212"/>
    </source>
</evidence>
<evidence type="ECO:0000313" key="15">
    <source>
        <dbReference type="Proteomes" id="UP000245119"/>
    </source>
</evidence>
<dbReference type="GO" id="GO:0005876">
    <property type="term" value="C:spindle microtubule"/>
    <property type="evidence" value="ECO:0007669"/>
    <property type="project" value="TreeGrafter"/>
</dbReference>
<dbReference type="PRINTS" id="PR00380">
    <property type="entry name" value="KINESINHEAVY"/>
</dbReference>
<feature type="region of interest" description="Disordered" evidence="12">
    <location>
        <begin position="933"/>
        <end position="953"/>
    </location>
</feature>
<keyword evidence="15" id="KW-1185">Reference proteome</keyword>
<dbReference type="GO" id="GO:0007018">
    <property type="term" value="P:microtubule-based movement"/>
    <property type="evidence" value="ECO:0007669"/>
    <property type="project" value="InterPro"/>
</dbReference>